<dbReference type="Pfam" id="PF00857">
    <property type="entry name" value="Isochorismatase"/>
    <property type="match status" value="1"/>
</dbReference>
<keyword evidence="1" id="KW-0378">Hydrolase</keyword>
<dbReference type="CDD" id="cd01014">
    <property type="entry name" value="nicotinamidase_related"/>
    <property type="match status" value="1"/>
</dbReference>
<name>A0A1M7FE21_9GAMM</name>
<reference evidence="4" key="1">
    <citation type="submission" date="2016-11" db="EMBL/GenBank/DDBJ databases">
        <authorList>
            <person name="Varghese N."/>
            <person name="Submissions S."/>
        </authorList>
    </citation>
    <scope>NUCLEOTIDE SEQUENCE [LARGE SCALE GENOMIC DNA]</scope>
    <source>
        <strain evidence="4">CECT 8089</strain>
    </source>
</reference>
<dbReference type="STRING" id="1220495.SAMN05216288_2850"/>
<keyword evidence="4" id="KW-1185">Reference proteome</keyword>
<protein>
    <submittedName>
        <fullName evidence="3">Nicotinamidase-related amidase</fullName>
    </submittedName>
</protein>
<dbReference type="EMBL" id="FRBQ01000003">
    <property type="protein sequence ID" value="SHM02250.1"/>
    <property type="molecule type" value="Genomic_DNA"/>
</dbReference>
<dbReference type="AlphaFoldDB" id="A0A1M7FE21"/>
<dbReference type="Proteomes" id="UP000184305">
    <property type="component" value="Unassembled WGS sequence"/>
</dbReference>
<evidence type="ECO:0000259" key="2">
    <source>
        <dbReference type="Pfam" id="PF00857"/>
    </source>
</evidence>
<dbReference type="SUPFAM" id="SSF52499">
    <property type="entry name" value="Isochorismatase-like hydrolases"/>
    <property type="match status" value="1"/>
</dbReference>
<sequence length="193" mass="20155">MCGTSIITETIMSKRALILIDIQHDYFADGKWPLHGMGTAAGNAALILAAARAAGDTVVHVHHEFESADAPFFAPGSPGAQIHGEVKPLAGETVVLKHNVNAFLGTDLKALLDKAGVENVTLVGAMSHMCIDAAARASADFGYATTVIHDACATRDQEFEGKQVPAAQVQAAYMAALAFAYATVVSTEKYLAG</sequence>
<evidence type="ECO:0000313" key="4">
    <source>
        <dbReference type="Proteomes" id="UP000184305"/>
    </source>
</evidence>
<evidence type="ECO:0000256" key="1">
    <source>
        <dbReference type="ARBA" id="ARBA00022801"/>
    </source>
</evidence>
<dbReference type="PANTHER" id="PTHR43540:SF1">
    <property type="entry name" value="ISOCHORISMATASE HYDROLASE"/>
    <property type="match status" value="1"/>
</dbReference>
<accession>A0A1M7FE21</accession>
<dbReference type="InterPro" id="IPR036380">
    <property type="entry name" value="Isochorismatase-like_sf"/>
</dbReference>
<proteinExistence type="predicted"/>
<dbReference type="Gene3D" id="3.40.50.850">
    <property type="entry name" value="Isochorismatase-like"/>
    <property type="match status" value="1"/>
</dbReference>
<evidence type="ECO:0000313" key="3">
    <source>
        <dbReference type="EMBL" id="SHM02250.1"/>
    </source>
</evidence>
<dbReference type="InterPro" id="IPR000868">
    <property type="entry name" value="Isochorismatase-like_dom"/>
</dbReference>
<gene>
    <name evidence="3" type="ORF">SAMN05216288_2850</name>
</gene>
<feature type="domain" description="Isochorismatase-like" evidence="2">
    <location>
        <begin position="16"/>
        <end position="160"/>
    </location>
</feature>
<dbReference type="PANTHER" id="PTHR43540">
    <property type="entry name" value="PEROXYUREIDOACRYLATE/UREIDOACRYLATE AMIDOHYDROLASE-RELATED"/>
    <property type="match status" value="1"/>
</dbReference>
<dbReference type="InterPro" id="IPR050272">
    <property type="entry name" value="Isochorismatase-like_hydrls"/>
</dbReference>
<organism evidence="3 4">
    <name type="scientific">Phytopseudomonas punonensis</name>
    <dbReference type="NCBI Taxonomy" id="1220495"/>
    <lineage>
        <taxon>Bacteria</taxon>
        <taxon>Pseudomonadati</taxon>
        <taxon>Pseudomonadota</taxon>
        <taxon>Gammaproteobacteria</taxon>
        <taxon>Pseudomonadales</taxon>
        <taxon>Pseudomonadaceae</taxon>
        <taxon>Phytopseudomonas</taxon>
    </lineage>
</organism>
<dbReference type="GO" id="GO:0016787">
    <property type="term" value="F:hydrolase activity"/>
    <property type="evidence" value="ECO:0007669"/>
    <property type="project" value="UniProtKB-KW"/>
</dbReference>